<name>A0ABW5JFZ6_9BACT</name>
<feature type="coiled-coil region" evidence="6">
    <location>
        <begin position="221"/>
        <end position="268"/>
    </location>
</feature>
<dbReference type="Pfam" id="PF02706">
    <property type="entry name" value="Wzz"/>
    <property type="match status" value="1"/>
</dbReference>
<comment type="caution">
    <text evidence="9">The sequence shown here is derived from an EMBL/GenBank/DDBJ whole genome shotgun (WGS) entry which is preliminary data.</text>
</comment>
<evidence type="ECO:0000256" key="1">
    <source>
        <dbReference type="ARBA" id="ARBA00004651"/>
    </source>
</evidence>
<dbReference type="InterPro" id="IPR003856">
    <property type="entry name" value="LPS_length_determ_N"/>
</dbReference>
<evidence type="ECO:0000256" key="5">
    <source>
        <dbReference type="ARBA" id="ARBA00023136"/>
    </source>
</evidence>
<keyword evidence="5 7" id="KW-0472">Membrane</keyword>
<evidence type="ECO:0000259" key="8">
    <source>
        <dbReference type="Pfam" id="PF02706"/>
    </source>
</evidence>
<evidence type="ECO:0000256" key="2">
    <source>
        <dbReference type="ARBA" id="ARBA00022475"/>
    </source>
</evidence>
<evidence type="ECO:0000256" key="7">
    <source>
        <dbReference type="SAM" id="Phobius"/>
    </source>
</evidence>
<dbReference type="EMBL" id="JBHULI010000001">
    <property type="protein sequence ID" value="MFD2530936.1"/>
    <property type="molecule type" value="Genomic_DNA"/>
</dbReference>
<evidence type="ECO:0000313" key="9">
    <source>
        <dbReference type="EMBL" id="MFD2530936.1"/>
    </source>
</evidence>
<keyword evidence="2" id="KW-1003">Cell membrane</keyword>
<keyword evidence="10" id="KW-1185">Reference proteome</keyword>
<keyword evidence="4 7" id="KW-1133">Transmembrane helix</keyword>
<gene>
    <name evidence="9" type="ORF">ACFSVN_00585</name>
</gene>
<evidence type="ECO:0000256" key="4">
    <source>
        <dbReference type="ARBA" id="ARBA00022989"/>
    </source>
</evidence>
<sequence length="374" mass="43566">MDSQSDKETKNNAMFFLRLVISNWKLLFGIYAIVGILTVIILLVIPKWYKSDATIVILDENKTSLSSLMSEFSSLGLNFAGGGEVATYIEYLHTNKMYDRLNEEFGLAEVYKAEYREDVYEEIFENLIVTDNENKTFTISYIYKEDPEKAAEIVDFLYQELDKIALEVDKAEASNFRTYIENYYRDIQNNLNADEDSLARFQTRTGILDLEAQLGVTISGLAELEKERISLEIERNYVENAFQNPSRINEIESRIKAITDKIEQLKSTQNNTFVALDYIPEQGADFLRLRRDILVGEKVSEFLRLQYEQALLDEQKINSNLYLVDPPSVPEKRYKPQRTRILFIVMFFTVLLSLFYIRADLFYKNNQQALKELL</sequence>
<evidence type="ECO:0000256" key="3">
    <source>
        <dbReference type="ARBA" id="ARBA00022692"/>
    </source>
</evidence>
<organism evidence="9 10">
    <name type="scientific">Gracilimonas halophila</name>
    <dbReference type="NCBI Taxonomy" id="1834464"/>
    <lineage>
        <taxon>Bacteria</taxon>
        <taxon>Pseudomonadati</taxon>
        <taxon>Balneolota</taxon>
        <taxon>Balneolia</taxon>
        <taxon>Balneolales</taxon>
        <taxon>Balneolaceae</taxon>
        <taxon>Gracilimonas</taxon>
    </lineage>
</organism>
<feature type="transmembrane region" description="Helical" evidence="7">
    <location>
        <begin position="26"/>
        <end position="45"/>
    </location>
</feature>
<reference evidence="10" key="1">
    <citation type="journal article" date="2019" name="Int. J. Syst. Evol. Microbiol.">
        <title>The Global Catalogue of Microorganisms (GCM) 10K type strain sequencing project: providing services to taxonomists for standard genome sequencing and annotation.</title>
        <authorList>
            <consortium name="The Broad Institute Genomics Platform"/>
            <consortium name="The Broad Institute Genome Sequencing Center for Infectious Disease"/>
            <person name="Wu L."/>
            <person name="Ma J."/>
        </authorList>
    </citation>
    <scope>NUCLEOTIDE SEQUENCE [LARGE SCALE GENOMIC DNA]</scope>
    <source>
        <strain evidence="10">KCTC 52042</strain>
    </source>
</reference>
<dbReference type="InterPro" id="IPR050445">
    <property type="entry name" value="Bact_polysacc_biosynth/exp"/>
</dbReference>
<dbReference type="PANTHER" id="PTHR32309:SF13">
    <property type="entry name" value="FERRIC ENTEROBACTIN TRANSPORT PROTEIN FEPE"/>
    <property type="match status" value="1"/>
</dbReference>
<dbReference type="RefSeq" id="WP_390297023.1">
    <property type="nucleotide sequence ID" value="NZ_JBHULI010000001.1"/>
</dbReference>
<feature type="domain" description="Polysaccharide chain length determinant N-terminal" evidence="8">
    <location>
        <begin position="17"/>
        <end position="100"/>
    </location>
</feature>
<protein>
    <submittedName>
        <fullName evidence="9">GumC family protein</fullName>
    </submittedName>
</protein>
<keyword evidence="3 7" id="KW-0812">Transmembrane</keyword>
<comment type="subcellular location">
    <subcellularLocation>
        <location evidence="1">Cell membrane</location>
        <topology evidence="1">Multi-pass membrane protein</topology>
    </subcellularLocation>
</comment>
<feature type="transmembrane region" description="Helical" evidence="7">
    <location>
        <begin position="341"/>
        <end position="359"/>
    </location>
</feature>
<evidence type="ECO:0000313" key="10">
    <source>
        <dbReference type="Proteomes" id="UP001597460"/>
    </source>
</evidence>
<proteinExistence type="predicted"/>
<accession>A0ABW5JFZ6</accession>
<dbReference type="PANTHER" id="PTHR32309">
    <property type="entry name" value="TYROSINE-PROTEIN KINASE"/>
    <property type="match status" value="1"/>
</dbReference>
<keyword evidence="6" id="KW-0175">Coiled coil</keyword>
<evidence type="ECO:0000256" key="6">
    <source>
        <dbReference type="SAM" id="Coils"/>
    </source>
</evidence>
<dbReference type="Proteomes" id="UP001597460">
    <property type="component" value="Unassembled WGS sequence"/>
</dbReference>